<dbReference type="KEGG" id="bze:COCCADRAFT_113655"/>
<reference evidence="2 3" key="1">
    <citation type="journal article" date="2013" name="PLoS Genet.">
        <title>Comparative genome structure, secondary metabolite, and effector coding capacity across Cochliobolus pathogens.</title>
        <authorList>
            <person name="Condon B.J."/>
            <person name="Leng Y."/>
            <person name="Wu D."/>
            <person name="Bushley K.E."/>
            <person name="Ohm R.A."/>
            <person name="Otillar R."/>
            <person name="Martin J."/>
            <person name="Schackwitz W."/>
            <person name="Grimwood J."/>
            <person name="MohdZainudin N."/>
            <person name="Xue C."/>
            <person name="Wang R."/>
            <person name="Manning V.A."/>
            <person name="Dhillon B."/>
            <person name="Tu Z.J."/>
            <person name="Steffenson B.J."/>
            <person name="Salamov A."/>
            <person name="Sun H."/>
            <person name="Lowry S."/>
            <person name="LaButti K."/>
            <person name="Han J."/>
            <person name="Copeland A."/>
            <person name="Lindquist E."/>
            <person name="Barry K."/>
            <person name="Schmutz J."/>
            <person name="Baker S.E."/>
            <person name="Ciuffetti L.M."/>
            <person name="Grigoriev I.V."/>
            <person name="Zhong S."/>
            <person name="Turgeon B.G."/>
        </authorList>
    </citation>
    <scope>NUCLEOTIDE SEQUENCE [LARGE SCALE GENOMIC DNA]</scope>
    <source>
        <strain evidence="2 3">26-R-13</strain>
    </source>
</reference>
<organism evidence="2 3">
    <name type="scientific">Cochliobolus carbonum (strain 26-R-13)</name>
    <name type="common">Maize leaf spot fungus</name>
    <name type="synonym">Bipolaris zeicola</name>
    <dbReference type="NCBI Taxonomy" id="930089"/>
    <lineage>
        <taxon>Eukaryota</taxon>
        <taxon>Fungi</taxon>
        <taxon>Dikarya</taxon>
        <taxon>Ascomycota</taxon>
        <taxon>Pezizomycotina</taxon>
        <taxon>Dothideomycetes</taxon>
        <taxon>Pleosporomycetidae</taxon>
        <taxon>Pleosporales</taxon>
        <taxon>Pleosporineae</taxon>
        <taxon>Pleosporaceae</taxon>
        <taxon>Bipolaris</taxon>
    </lineage>
</organism>
<feature type="signal peptide" evidence="1">
    <location>
        <begin position="1"/>
        <end position="21"/>
    </location>
</feature>
<gene>
    <name evidence="2" type="ORF">COCCADRAFT_113655</name>
</gene>
<feature type="chain" id="PRO_5004888754" evidence="1">
    <location>
        <begin position="22"/>
        <end position="134"/>
    </location>
</feature>
<accession>W6Y5Z2</accession>
<name>W6Y5Z2_COCC2</name>
<proteinExistence type="predicted"/>
<evidence type="ECO:0000313" key="2">
    <source>
        <dbReference type="EMBL" id="EUC26681.1"/>
    </source>
</evidence>
<evidence type="ECO:0000313" key="3">
    <source>
        <dbReference type="Proteomes" id="UP000053841"/>
    </source>
</evidence>
<protein>
    <submittedName>
        <fullName evidence="2">Uncharacterized protein</fullName>
    </submittedName>
</protein>
<dbReference type="AlphaFoldDB" id="W6Y5Z2"/>
<dbReference type="HOGENOM" id="CLU_1895839_0_0_1"/>
<evidence type="ECO:0000256" key="1">
    <source>
        <dbReference type="SAM" id="SignalP"/>
    </source>
</evidence>
<keyword evidence="1" id="KW-0732">Signal</keyword>
<dbReference type="Proteomes" id="UP000053841">
    <property type="component" value="Unassembled WGS sequence"/>
</dbReference>
<dbReference type="EMBL" id="KI965218">
    <property type="protein sequence ID" value="EUC26681.1"/>
    <property type="molecule type" value="Genomic_DNA"/>
</dbReference>
<dbReference type="RefSeq" id="XP_007719015.1">
    <property type="nucleotide sequence ID" value="XM_007720825.1"/>
</dbReference>
<keyword evidence="3" id="KW-1185">Reference proteome</keyword>
<dbReference type="GeneID" id="19144670"/>
<sequence>MWRVTLFLLNHGSFWQWGVCCLSVTKGHGLFRILPDYSFYNSHIHLGKPALWFKKIFHPAINSLSESCKTLGVISHTSYTRLKGLLLSDSKDTMYYSQHDPSGVVDNGRMFRVLTLLAGRRGSMSLSDETRKVC</sequence>